<gene>
    <name evidence="8" type="primary">phaE</name>
    <name evidence="8" type="ORF">RRU01S_10_01010</name>
</gene>
<dbReference type="PANTHER" id="PTHR34584:SF1">
    <property type="entry name" value="NA(+)_H(+) ANTIPORTER SUBUNIT E1"/>
    <property type="match status" value="1"/>
</dbReference>
<evidence type="ECO:0000256" key="1">
    <source>
        <dbReference type="ARBA" id="ARBA00004651"/>
    </source>
</evidence>
<evidence type="ECO:0000313" key="9">
    <source>
        <dbReference type="Proteomes" id="UP000028701"/>
    </source>
</evidence>
<dbReference type="PIRSF" id="PIRSF019239">
    <property type="entry name" value="MrpE"/>
    <property type="match status" value="1"/>
</dbReference>
<dbReference type="GO" id="GO:0005886">
    <property type="term" value="C:plasma membrane"/>
    <property type="evidence" value="ECO:0007669"/>
    <property type="project" value="UniProtKB-SubCell"/>
</dbReference>
<evidence type="ECO:0000256" key="3">
    <source>
        <dbReference type="ARBA" id="ARBA00022475"/>
    </source>
</evidence>
<dbReference type="PANTHER" id="PTHR34584">
    <property type="entry name" value="NA(+)/H(+) ANTIPORTER SUBUNIT E1"/>
    <property type="match status" value="1"/>
</dbReference>
<feature type="transmembrane region" description="Helical" evidence="7">
    <location>
        <begin position="5"/>
        <end position="22"/>
    </location>
</feature>
<evidence type="ECO:0000256" key="2">
    <source>
        <dbReference type="ARBA" id="ARBA00006228"/>
    </source>
</evidence>
<name>A0A081CUB6_9HYPH</name>
<organism evidence="8 9">
    <name type="scientific">Agrobacterium rubi TR3 = NBRC 13261</name>
    <dbReference type="NCBI Taxonomy" id="1368415"/>
    <lineage>
        <taxon>Bacteria</taxon>
        <taxon>Pseudomonadati</taxon>
        <taxon>Pseudomonadota</taxon>
        <taxon>Alphaproteobacteria</taxon>
        <taxon>Hyphomicrobiales</taxon>
        <taxon>Rhizobiaceae</taxon>
        <taxon>Rhizobium/Agrobacterium group</taxon>
        <taxon>Agrobacterium</taxon>
    </lineage>
</organism>
<dbReference type="InterPro" id="IPR002758">
    <property type="entry name" value="Cation_antiport_E"/>
</dbReference>
<comment type="similarity">
    <text evidence="2">Belongs to the CPA3 antiporters (TC 2.A.63) subunit E family.</text>
</comment>
<keyword evidence="5 7" id="KW-1133">Transmembrane helix</keyword>
<protein>
    <submittedName>
        <fullName evidence="8">K(+)/H(+) antiporter subunit E</fullName>
    </submittedName>
</protein>
<proteinExistence type="inferred from homology"/>
<feature type="transmembrane region" description="Helical" evidence="7">
    <location>
        <begin position="59"/>
        <end position="84"/>
    </location>
</feature>
<comment type="subcellular location">
    <subcellularLocation>
        <location evidence="1">Cell membrane</location>
        <topology evidence="1">Multi-pass membrane protein</topology>
    </subcellularLocation>
</comment>
<evidence type="ECO:0000313" key="8">
    <source>
        <dbReference type="EMBL" id="GAK70262.1"/>
    </source>
</evidence>
<keyword evidence="6 7" id="KW-0472">Membrane</keyword>
<evidence type="ECO:0000256" key="6">
    <source>
        <dbReference type="ARBA" id="ARBA00023136"/>
    </source>
</evidence>
<dbReference type="GO" id="GO:0008324">
    <property type="term" value="F:monoatomic cation transmembrane transporter activity"/>
    <property type="evidence" value="ECO:0007669"/>
    <property type="project" value="InterPro"/>
</dbReference>
<keyword evidence="3" id="KW-1003">Cell membrane</keyword>
<comment type="caution">
    <text evidence="8">The sequence shown here is derived from an EMBL/GenBank/DDBJ whole genome shotgun (WGS) entry which is preliminary data.</text>
</comment>
<dbReference type="AlphaFoldDB" id="A0A081CUB6"/>
<dbReference type="eggNOG" id="COG1863">
    <property type="taxonomic scope" value="Bacteria"/>
</dbReference>
<dbReference type="Pfam" id="PF01899">
    <property type="entry name" value="MNHE"/>
    <property type="match status" value="1"/>
</dbReference>
<dbReference type="Proteomes" id="UP000028701">
    <property type="component" value="Unassembled WGS sequence"/>
</dbReference>
<evidence type="ECO:0000256" key="5">
    <source>
        <dbReference type="ARBA" id="ARBA00022989"/>
    </source>
</evidence>
<keyword evidence="4 7" id="KW-0812">Transmembrane</keyword>
<evidence type="ECO:0000256" key="4">
    <source>
        <dbReference type="ARBA" id="ARBA00022692"/>
    </source>
</evidence>
<evidence type="ECO:0000256" key="7">
    <source>
        <dbReference type="SAM" id="Phobius"/>
    </source>
</evidence>
<dbReference type="RefSeq" id="WP_045229840.1">
    <property type="nucleotide sequence ID" value="NZ_BBJU01000010.1"/>
</dbReference>
<dbReference type="EMBL" id="BBJU01000010">
    <property type="protein sequence ID" value="GAK70262.1"/>
    <property type="molecule type" value="Genomic_DNA"/>
</dbReference>
<dbReference type="NCBIfam" id="NF006520">
    <property type="entry name" value="PRK08965.1-4"/>
    <property type="match status" value="1"/>
</dbReference>
<feature type="transmembrane region" description="Helical" evidence="7">
    <location>
        <begin position="28"/>
        <end position="47"/>
    </location>
</feature>
<reference evidence="8 9" key="1">
    <citation type="submission" date="2014-08" db="EMBL/GenBank/DDBJ databases">
        <title>Whole genome shotgun sequence of Rhizobium rubi NBRC 13261.</title>
        <authorList>
            <person name="Katano-Makiyama Y."/>
            <person name="Hosoyama A."/>
            <person name="Hashimoto M."/>
            <person name="Hosoyama Y."/>
            <person name="Noguchi M."/>
            <person name="Tsuchikane K."/>
            <person name="Uohara A."/>
            <person name="Ohji S."/>
            <person name="Ichikawa N."/>
            <person name="Kimura A."/>
            <person name="Yamazoe A."/>
            <person name="Fujita N."/>
        </authorList>
    </citation>
    <scope>NUCLEOTIDE SEQUENCE [LARGE SCALE GENOMIC DNA]</scope>
    <source>
        <strain evidence="8 9">NBRC 13261</strain>
    </source>
</reference>
<sequence>MIGRILPYPLLTLSLIFFWMTINSFSPGHLLLGTAVAMVASWAMASLRPPKPRIRNWHLVVKLAAIVLSDIIRSNIAVASIILFRRERKIRSGFLTLPLELRDPMGLSVLAVVLTATPGSAWLEYNSSQGTLLIHVLDEMNEAYWHGLIKGRYEKMLMEIFE</sequence>
<accession>A0A081CUB6</accession>